<accession>A0A388LX55</accession>
<dbReference type="PANTHER" id="PTHR22891">
    <property type="entry name" value="EUKARYOTIC TRANSLATION INITIATION FACTOR 2C"/>
    <property type="match status" value="1"/>
</dbReference>
<sequence>MLFSTVGYHWRLGVVGRRVAFMPDIPSGGGLPRKLMEEFRKKFLGSYAPLTIVFDGAKNLYSIQELRAPMSEVISFGEDGRPPKEYKIEVKQASRFDLNELIRFFQDSSRQLPQNILQSLEVALREVPAIKYVNVGRFFFDPIFGHTGMGGGLVSFNGFFQSLRPCQQGLMVNIDAKGENRTASAILILRSSKF</sequence>
<evidence type="ECO:0000313" key="2">
    <source>
        <dbReference type="EMBL" id="GBG86855.1"/>
    </source>
</evidence>
<evidence type="ECO:0000259" key="1">
    <source>
        <dbReference type="SMART" id="SM01163"/>
    </source>
</evidence>
<reference evidence="2 3" key="1">
    <citation type="journal article" date="2018" name="Cell">
        <title>The Chara Genome: Secondary Complexity and Implications for Plant Terrestrialization.</title>
        <authorList>
            <person name="Nishiyama T."/>
            <person name="Sakayama H."/>
            <person name="Vries J.D."/>
            <person name="Buschmann H."/>
            <person name="Saint-Marcoux D."/>
            <person name="Ullrich K.K."/>
            <person name="Haas F.B."/>
            <person name="Vanderstraeten L."/>
            <person name="Becker D."/>
            <person name="Lang D."/>
            <person name="Vosolsobe S."/>
            <person name="Rombauts S."/>
            <person name="Wilhelmsson P.K.I."/>
            <person name="Janitza P."/>
            <person name="Kern R."/>
            <person name="Heyl A."/>
            <person name="Rumpler F."/>
            <person name="Villalobos L.I.A.C."/>
            <person name="Clay J.M."/>
            <person name="Skokan R."/>
            <person name="Toyoda A."/>
            <person name="Suzuki Y."/>
            <person name="Kagoshima H."/>
            <person name="Schijlen E."/>
            <person name="Tajeshwar N."/>
            <person name="Catarino B."/>
            <person name="Hetherington A.J."/>
            <person name="Saltykova A."/>
            <person name="Bonnot C."/>
            <person name="Breuninger H."/>
            <person name="Symeonidi A."/>
            <person name="Radhakrishnan G.V."/>
            <person name="Van Nieuwerburgh F."/>
            <person name="Deforce D."/>
            <person name="Chang C."/>
            <person name="Karol K.G."/>
            <person name="Hedrich R."/>
            <person name="Ulvskov P."/>
            <person name="Glockner G."/>
            <person name="Delwiche C.F."/>
            <person name="Petrasek J."/>
            <person name="Van de Peer Y."/>
            <person name="Friml J."/>
            <person name="Beilby M."/>
            <person name="Dolan L."/>
            <person name="Kohara Y."/>
            <person name="Sugano S."/>
            <person name="Fujiyama A."/>
            <person name="Delaux P.-M."/>
            <person name="Quint M."/>
            <person name="TheiBen G."/>
            <person name="Hagemann M."/>
            <person name="Harholt J."/>
            <person name="Dunand C."/>
            <person name="Zachgo S."/>
            <person name="Langdale J."/>
            <person name="Maumus F."/>
            <person name="Straeten D.V.D."/>
            <person name="Gould S.B."/>
            <person name="Rensing S.A."/>
        </authorList>
    </citation>
    <scope>NUCLEOTIDE SEQUENCE [LARGE SCALE GENOMIC DNA]</scope>
    <source>
        <strain evidence="2 3">S276</strain>
    </source>
</reference>
<protein>
    <recommendedName>
        <fullName evidence="1">Argonaute linker 1 domain-containing protein</fullName>
    </recommendedName>
</protein>
<dbReference type="Pfam" id="PF16486">
    <property type="entry name" value="ArgoN"/>
    <property type="match status" value="1"/>
</dbReference>
<dbReference type="Pfam" id="PF08699">
    <property type="entry name" value="ArgoL1"/>
    <property type="match status" value="1"/>
</dbReference>
<dbReference type="EMBL" id="BFEA01000582">
    <property type="protein sequence ID" value="GBG86855.1"/>
    <property type="molecule type" value="Genomic_DNA"/>
</dbReference>
<dbReference type="OrthoDB" id="1938994at2759"/>
<dbReference type="SUPFAM" id="SSF101690">
    <property type="entry name" value="PAZ domain"/>
    <property type="match status" value="1"/>
</dbReference>
<dbReference type="OMA" id="WKERKFI"/>
<organism evidence="2 3">
    <name type="scientific">Chara braunii</name>
    <name type="common">Braun's stonewort</name>
    <dbReference type="NCBI Taxonomy" id="69332"/>
    <lineage>
        <taxon>Eukaryota</taxon>
        <taxon>Viridiplantae</taxon>
        <taxon>Streptophyta</taxon>
        <taxon>Charophyceae</taxon>
        <taxon>Charales</taxon>
        <taxon>Characeae</taxon>
        <taxon>Chara</taxon>
    </lineage>
</organism>
<dbReference type="Proteomes" id="UP000265515">
    <property type="component" value="Unassembled WGS sequence"/>
</dbReference>
<dbReference type="Gramene" id="GBG86855">
    <property type="protein sequence ID" value="GBG86855"/>
    <property type="gene ID" value="CBR_g42138"/>
</dbReference>
<gene>
    <name evidence="2" type="ORF">CBR_g42138</name>
</gene>
<dbReference type="InterPro" id="IPR036085">
    <property type="entry name" value="PAZ_dom_sf"/>
</dbReference>
<dbReference type="InterPro" id="IPR014811">
    <property type="entry name" value="ArgoL1"/>
</dbReference>
<dbReference type="STRING" id="69332.A0A388LX55"/>
<feature type="domain" description="Argonaute linker 1" evidence="1">
    <location>
        <begin position="133"/>
        <end position="190"/>
    </location>
</feature>
<proteinExistence type="predicted"/>
<dbReference type="AlphaFoldDB" id="A0A388LX55"/>
<evidence type="ECO:0000313" key="3">
    <source>
        <dbReference type="Proteomes" id="UP000265515"/>
    </source>
</evidence>
<keyword evidence="3" id="KW-1185">Reference proteome</keyword>
<dbReference type="SMART" id="SM01163">
    <property type="entry name" value="DUF1785"/>
    <property type="match status" value="1"/>
</dbReference>
<name>A0A388LX55_CHABU</name>
<comment type="caution">
    <text evidence="2">The sequence shown here is derived from an EMBL/GenBank/DDBJ whole genome shotgun (WGS) entry which is preliminary data.</text>
</comment>
<dbReference type="InterPro" id="IPR032474">
    <property type="entry name" value="Argonaute_N"/>
</dbReference>